<dbReference type="AlphaFoldDB" id="A0A5N6TAT0"/>
<sequence>MILHYAGHGMMKNGNFAFAATSAAEDTLNAEHFLLKNLKEAGFIPDSYHLDVLLILDCCFAHVATRAPTVPSRVVEVIAATSSQTPMARSPPHNTFTAKLTNEICHRKRAGHKSIEFADIFQTLRLHGDKVKPTHAMLLGVASVILPLSGPRTIDPTSIPPDYTALFNVSVSQDLTTEELKHLATWMRKLPRFAGLTIDNVYRTQSMCFVMRSALSVYAKLHGLQGYSLIAENPSPPLDLSRLLLPSPSSPAPKKENIPFRGGK</sequence>
<name>A0A5N6TAT0_ASPPS</name>
<accession>A0A5N6TAT0</accession>
<feature type="region of interest" description="Disordered" evidence="1">
    <location>
        <begin position="245"/>
        <end position="264"/>
    </location>
</feature>
<protein>
    <recommendedName>
        <fullName evidence="4">Caspase domain-containing protein</fullName>
    </recommendedName>
</protein>
<gene>
    <name evidence="2" type="ORF">BDV38DRAFT_233796</name>
</gene>
<dbReference type="OrthoDB" id="4760831at2759"/>
<reference evidence="2 3" key="1">
    <citation type="submission" date="2019-04" db="EMBL/GenBank/DDBJ databases">
        <title>Friends and foes A comparative genomics study of 23 Aspergillus species from section Flavi.</title>
        <authorList>
            <consortium name="DOE Joint Genome Institute"/>
            <person name="Kjaerbolling I."/>
            <person name="Vesth T."/>
            <person name="Frisvad J.C."/>
            <person name="Nybo J.L."/>
            <person name="Theobald S."/>
            <person name="Kildgaard S."/>
            <person name="Isbrandt T."/>
            <person name="Kuo A."/>
            <person name="Sato A."/>
            <person name="Lyhne E.K."/>
            <person name="Kogle M.E."/>
            <person name="Wiebenga A."/>
            <person name="Kun R.S."/>
            <person name="Lubbers R.J."/>
            <person name="Makela M.R."/>
            <person name="Barry K."/>
            <person name="Chovatia M."/>
            <person name="Clum A."/>
            <person name="Daum C."/>
            <person name="Haridas S."/>
            <person name="He G."/>
            <person name="LaButti K."/>
            <person name="Lipzen A."/>
            <person name="Mondo S."/>
            <person name="Riley R."/>
            <person name="Salamov A."/>
            <person name="Simmons B.A."/>
            <person name="Magnuson J.K."/>
            <person name="Henrissat B."/>
            <person name="Mortensen U.H."/>
            <person name="Larsen T.O."/>
            <person name="Devries R.P."/>
            <person name="Grigoriev I.V."/>
            <person name="Machida M."/>
            <person name="Baker S.E."/>
            <person name="Andersen M.R."/>
        </authorList>
    </citation>
    <scope>NUCLEOTIDE SEQUENCE [LARGE SCALE GENOMIC DNA]</scope>
    <source>
        <strain evidence="2 3">CBS 117625</strain>
    </source>
</reference>
<organism evidence="2 3">
    <name type="scientific">Aspergillus pseudotamarii</name>
    <dbReference type="NCBI Taxonomy" id="132259"/>
    <lineage>
        <taxon>Eukaryota</taxon>
        <taxon>Fungi</taxon>
        <taxon>Dikarya</taxon>
        <taxon>Ascomycota</taxon>
        <taxon>Pezizomycotina</taxon>
        <taxon>Eurotiomycetes</taxon>
        <taxon>Eurotiomycetidae</taxon>
        <taxon>Eurotiales</taxon>
        <taxon>Aspergillaceae</taxon>
        <taxon>Aspergillus</taxon>
        <taxon>Aspergillus subgen. Circumdati</taxon>
    </lineage>
</organism>
<evidence type="ECO:0000313" key="2">
    <source>
        <dbReference type="EMBL" id="KAE8143488.1"/>
    </source>
</evidence>
<dbReference type="Proteomes" id="UP000325672">
    <property type="component" value="Unassembled WGS sequence"/>
</dbReference>
<keyword evidence="3" id="KW-1185">Reference proteome</keyword>
<dbReference type="EMBL" id="ML743552">
    <property type="protein sequence ID" value="KAE8143488.1"/>
    <property type="molecule type" value="Genomic_DNA"/>
</dbReference>
<dbReference type="RefSeq" id="XP_031919551.1">
    <property type="nucleotide sequence ID" value="XM_032053166.1"/>
</dbReference>
<evidence type="ECO:0008006" key="4">
    <source>
        <dbReference type="Google" id="ProtNLM"/>
    </source>
</evidence>
<evidence type="ECO:0000256" key="1">
    <source>
        <dbReference type="SAM" id="MobiDB-lite"/>
    </source>
</evidence>
<evidence type="ECO:0000313" key="3">
    <source>
        <dbReference type="Proteomes" id="UP000325672"/>
    </source>
</evidence>
<proteinExistence type="predicted"/>
<dbReference type="GeneID" id="43637376"/>